<reference evidence="1" key="1">
    <citation type="journal article" date="2023" name="Insect Mol. Biol.">
        <title>Genome sequencing provides insights into the evolution of gene families encoding plant cell wall-degrading enzymes in longhorned beetles.</title>
        <authorList>
            <person name="Shin N.R."/>
            <person name="Okamura Y."/>
            <person name="Kirsch R."/>
            <person name="Pauchet Y."/>
        </authorList>
    </citation>
    <scope>NUCLEOTIDE SEQUENCE</scope>
    <source>
        <strain evidence="1">MMC_N1</strain>
    </source>
</reference>
<comment type="caution">
    <text evidence="1">The sequence shown here is derived from an EMBL/GenBank/DDBJ whole genome shotgun (WGS) entry which is preliminary data.</text>
</comment>
<gene>
    <name evidence="1" type="ORF">NQ317_005175</name>
</gene>
<keyword evidence="2" id="KW-1185">Reference proteome</keyword>
<sequence>MVLIGQSAQKESGTNVANCRQRCFGVTALHQCSAAQKTRDVQKYNLPALKLLLAKPKSITYYNEY</sequence>
<dbReference type="Proteomes" id="UP001162164">
    <property type="component" value="Unassembled WGS sequence"/>
</dbReference>
<dbReference type="EMBL" id="JAPWTJ010000765">
    <property type="protein sequence ID" value="KAJ8975793.1"/>
    <property type="molecule type" value="Genomic_DNA"/>
</dbReference>
<organism evidence="1 2">
    <name type="scientific">Molorchus minor</name>
    <dbReference type="NCBI Taxonomy" id="1323400"/>
    <lineage>
        <taxon>Eukaryota</taxon>
        <taxon>Metazoa</taxon>
        <taxon>Ecdysozoa</taxon>
        <taxon>Arthropoda</taxon>
        <taxon>Hexapoda</taxon>
        <taxon>Insecta</taxon>
        <taxon>Pterygota</taxon>
        <taxon>Neoptera</taxon>
        <taxon>Endopterygota</taxon>
        <taxon>Coleoptera</taxon>
        <taxon>Polyphaga</taxon>
        <taxon>Cucujiformia</taxon>
        <taxon>Chrysomeloidea</taxon>
        <taxon>Cerambycidae</taxon>
        <taxon>Lamiinae</taxon>
        <taxon>Monochamini</taxon>
        <taxon>Molorchus</taxon>
    </lineage>
</organism>
<name>A0ABQ9JCU8_9CUCU</name>
<protein>
    <submittedName>
        <fullName evidence="1">Uncharacterized protein</fullName>
    </submittedName>
</protein>
<proteinExistence type="predicted"/>
<evidence type="ECO:0000313" key="1">
    <source>
        <dbReference type="EMBL" id="KAJ8975793.1"/>
    </source>
</evidence>
<evidence type="ECO:0000313" key="2">
    <source>
        <dbReference type="Proteomes" id="UP001162164"/>
    </source>
</evidence>
<accession>A0ABQ9JCU8</accession>